<evidence type="ECO:0000313" key="3">
    <source>
        <dbReference type="Proteomes" id="UP000054563"/>
    </source>
</evidence>
<dbReference type="Proteomes" id="UP000054563">
    <property type="component" value="Unassembled WGS sequence"/>
</dbReference>
<evidence type="ECO:0000256" key="1">
    <source>
        <dbReference type="SAM" id="MobiDB-lite"/>
    </source>
</evidence>
<accession>A0A0J8RDB3</accession>
<dbReference type="VEuPathDB" id="FungiDB:CIHG_00689"/>
<sequence>MSFICPVSALQEDVTHGLRPIAALALVGVGLVDGVKIFENRSRGLCASRPQAKGTPGQKGSGLNPRRHTQEDIPLTETTLIGNHGFPRGHSADGDHFNQESWLPSGHNCQSCCNWCRLTVISGLMILCALSEISQRVQ</sequence>
<evidence type="ECO:0000313" key="2">
    <source>
        <dbReference type="EMBL" id="KMU82907.1"/>
    </source>
</evidence>
<name>A0A0J8RDB3_COCIT</name>
<gene>
    <name evidence="2" type="ORF">CIHG_00689</name>
</gene>
<dbReference type="EMBL" id="DS016982">
    <property type="protein sequence ID" value="KMU82907.1"/>
    <property type="molecule type" value="Genomic_DNA"/>
</dbReference>
<protein>
    <submittedName>
        <fullName evidence="2">Uncharacterized protein</fullName>
    </submittedName>
</protein>
<proteinExistence type="predicted"/>
<feature type="region of interest" description="Disordered" evidence="1">
    <location>
        <begin position="48"/>
        <end position="69"/>
    </location>
</feature>
<reference evidence="3" key="1">
    <citation type="journal article" date="2010" name="Genome Res.">
        <title>Population genomic sequencing of Coccidioides fungi reveals recent hybridization and transposon control.</title>
        <authorList>
            <person name="Neafsey D.E."/>
            <person name="Barker B.M."/>
            <person name="Sharpton T.J."/>
            <person name="Stajich J.E."/>
            <person name="Park D.J."/>
            <person name="Whiston E."/>
            <person name="Hung C.-Y."/>
            <person name="McMahan C."/>
            <person name="White J."/>
            <person name="Sykes S."/>
            <person name="Heiman D."/>
            <person name="Young S."/>
            <person name="Zeng Q."/>
            <person name="Abouelleil A."/>
            <person name="Aftuck L."/>
            <person name="Bessette D."/>
            <person name="Brown A."/>
            <person name="FitzGerald M."/>
            <person name="Lui A."/>
            <person name="Macdonald J.P."/>
            <person name="Priest M."/>
            <person name="Orbach M.J."/>
            <person name="Galgiani J.N."/>
            <person name="Kirkland T.N."/>
            <person name="Cole G.T."/>
            <person name="Birren B.W."/>
            <person name="Henn M.R."/>
            <person name="Taylor J.W."/>
            <person name="Rounsley S.D."/>
        </authorList>
    </citation>
    <scope>NUCLEOTIDE SEQUENCE [LARGE SCALE GENOMIC DNA]</scope>
    <source>
        <strain evidence="3">H538.4</strain>
    </source>
</reference>
<dbReference type="AlphaFoldDB" id="A0A0J8RDB3"/>
<organism evidence="2 3">
    <name type="scientific">Coccidioides immitis H538.4</name>
    <dbReference type="NCBI Taxonomy" id="396776"/>
    <lineage>
        <taxon>Eukaryota</taxon>
        <taxon>Fungi</taxon>
        <taxon>Dikarya</taxon>
        <taxon>Ascomycota</taxon>
        <taxon>Pezizomycotina</taxon>
        <taxon>Eurotiomycetes</taxon>
        <taxon>Eurotiomycetidae</taxon>
        <taxon>Onygenales</taxon>
        <taxon>Onygenaceae</taxon>
        <taxon>Coccidioides</taxon>
    </lineage>
</organism>